<comment type="caution">
    <text evidence="2">Lacks conserved residue(s) required for the propagation of feature annotation.</text>
</comment>
<evidence type="ECO:0000259" key="4">
    <source>
        <dbReference type="PROSITE" id="PS51864"/>
    </source>
</evidence>
<dbReference type="InterPro" id="IPR006026">
    <property type="entry name" value="Peptidase_Metallo"/>
</dbReference>
<feature type="active site" evidence="2">
    <location>
        <position position="120"/>
    </location>
</feature>
<dbReference type="WBParaSite" id="SPAL_0000457600.1">
    <property type="protein sequence ID" value="SPAL_0000457600.1"/>
    <property type="gene ID" value="SPAL_0000457600"/>
</dbReference>
<feature type="binding site" evidence="2">
    <location>
        <position position="119"/>
    </location>
    <ligand>
        <name>Zn(2+)</name>
        <dbReference type="ChEBI" id="CHEBI:29105"/>
        <note>catalytic</note>
    </ligand>
</feature>
<dbReference type="Proteomes" id="UP000046392">
    <property type="component" value="Unplaced"/>
</dbReference>
<dbReference type="GO" id="GO:0008270">
    <property type="term" value="F:zinc ion binding"/>
    <property type="evidence" value="ECO:0007669"/>
    <property type="project" value="UniProtKB-UniRule"/>
</dbReference>
<dbReference type="GO" id="GO:0004222">
    <property type="term" value="F:metalloendopeptidase activity"/>
    <property type="evidence" value="ECO:0007669"/>
    <property type="project" value="UniProtKB-UniRule"/>
</dbReference>
<keyword evidence="5" id="KW-1185">Reference proteome</keyword>
<feature type="binding site" evidence="2">
    <location>
        <position position="129"/>
    </location>
    <ligand>
        <name>Zn(2+)</name>
        <dbReference type="ChEBI" id="CHEBI:29105"/>
        <note>catalytic</note>
    </ligand>
</feature>
<feature type="binding site" evidence="2">
    <location>
        <position position="123"/>
    </location>
    <ligand>
        <name>Zn(2+)</name>
        <dbReference type="ChEBI" id="CHEBI:29105"/>
        <note>catalytic</note>
    </ligand>
</feature>
<dbReference type="InterPro" id="IPR001506">
    <property type="entry name" value="Peptidase_M12A"/>
</dbReference>
<dbReference type="Pfam" id="PF01400">
    <property type="entry name" value="Astacin"/>
    <property type="match status" value="1"/>
</dbReference>
<evidence type="ECO:0000256" key="3">
    <source>
        <dbReference type="RuleBase" id="RU361183"/>
    </source>
</evidence>
<dbReference type="PANTHER" id="PTHR10127">
    <property type="entry name" value="DISCOIDIN, CUB, EGF, LAMININ , AND ZINC METALLOPROTEASE DOMAIN CONTAINING"/>
    <property type="match status" value="1"/>
</dbReference>
<reference evidence="6" key="1">
    <citation type="submission" date="2017-02" db="UniProtKB">
        <authorList>
            <consortium name="WormBaseParasite"/>
        </authorList>
    </citation>
    <scope>IDENTIFICATION</scope>
</reference>
<keyword evidence="2 3" id="KW-0862">Zinc</keyword>
<dbReference type="PRINTS" id="PR00480">
    <property type="entry name" value="ASTACIN"/>
</dbReference>
<evidence type="ECO:0000256" key="2">
    <source>
        <dbReference type="PROSITE-ProRule" id="PRU01211"/>
    </source>
</evidence>
<dbReference type="GO" id="GO:0006508">
    <property type="term" value="P:proteolysis"/>
    <property type="evidence" value="ECO:0007669"/>
    <property type="project" value="UniProtKB-KW"/>
</dbReference>
<dbReference type="InterPro" id="IPR024079">
    <property type="entry name" value="MetalloPept_cat_dom_sf"/>
</dbReference>
<dbReference type="Gene3D" id="3.40.390.10">
    <property type="entry name" value="Collagenase (Catalytic Domain)"/>
    <property type="match status" value="1"/>
</dbReference>
<dbReference type="SUPFAM" id="SSF55486">
    <property type="entry name" value="Metalloproteases ('zincins'), catalytic domain"/>
    <property type="match status" value="1"/>
</dbReference>
<dbReference type="AlphaFoldDB" id="A0A0N5BF06"/>
<keyword evidence="2 3" id="KW-0482">Metalloprotease</keyword>
<dbReference type="EC" id="3.4.24.-" evidence="3"/>
<comment type="cofactor">
    <cofactor evidence="2 3">
        <name>Zn(2+)</name>
        <dbReference type="ChEBI" id="CHEBI:29105"/>
    </cofactor>
    <text evidence="2 3">Binds 1 zinc ion per subunit.</text>
</comment>
<sequence>MTFILARSEIWQCKSTYNKNYNREKRDISKDLYAPWKFPIKYYVEDPVNSKKVEEAIEIISKNTCVNFTKEEKTFNNEQGLIFKSGSACSSNVGLADPNKPQVIYLTKGCYDNSPYILHEIGHALGLIHEQSRRDRDKYVQIYLSNVHTSERNNFQILGYDNYKNYSTSYDYYSLMHYHPTDFAIDKKKDVITSKTHELYNKMMGQRKNMTFNEFKLINLCHCNTCNWVDDDGNRNKKYNGITCRNSGYPDFKTCGKCICPTGYTGEDCSVIDSSDLACGSTKFKARSYNQNLFFYKKMICNVFIVADRRKKIKIQVHFSNTPTGNICTEDISNQIKHRRDKGNTGLLLCGQHKKIKSLKSESNSALIIYRGYSSDSVLILTFKQFSRRTNSKKAKLS</sequence>
<keyword evidence="2 3" id="KW-0645">Protease</keyword>
<proteinExistence type="predicted"/>
<keyword evidence="1" id="KW-1015">Disulfide bond</keyword>
<dbReference type="PROSITE" id="PS51864">
    <property type="entry name" value="ASTACIN"/>
    <property type="match status" value="1"/>
</dbReference>
<keyword evidence="2 3" id="KW-0378">Hydrolase</keyword>
<evidence type="ECO:0000256" key="1">
    <source>
        <dbReference type="ARBA" id="ARBA00023157"/>
    </source>
</evidence>
<organism evidence="5 6">
    <name type="scientific">Strongyloides papillosus</name>
    <name type="common">Intestinal threadworm</name>
    <dbReference type="NCBI Taxonomy" id="174720"/>
    <lineage>
        <taxon>Eukaryota</taxon>
        <taxon>Metazoa</taxon>
        <taxon>Ecdysozoa</taxon>
        <taxon>Nematoda</taxon>
        <taxon>Chromadorea</taxon>
        <taxon>Rhabditida</taxon>
        <taxon>Tylenchina</taxon>
        <taxon>Panagrolaimomorpha</taxon>
        <taxon>Strongyloidoidea</taxon>
        <taxon>Strongyloididae</taxon>
        <taxon>Strongyloides</taxon>
    </lineage>
</organism>
<evidence type="ECO:0000313" key="6">
    <source>
        <dbReference type="WBParaSite" id="SPAL_0000457600.1"/>
    </source>
</evidence>
<evidence type="ECO:0000313" key="5">
    <source>
        <dbReference type="Proteomes" id="UP000046392"/>
    </source>
</evidence>
<dbReference type="SMART" id="SM00235">
    <property type="entry name" value="ZnMc"/>
    <property type="match status" value="1"/>
</dbReference>
<dbReference type="PANTHER" id="PTHR10127:SF794">
    <property type="entry name" value="ZINC METALLOPROTEINASE NAS-22-RELATED"/>
    <property type="match status" value="1"/>
</dbReference>
<accession>A0A0N5BF06</accession>
<name>A0A0N5BF06_STREA</name>
<keyword evidence="2 3" id="KW-0479">Metal-binding</keyword>
<feature type="domain" description="Peptidase M12A" evidence="4">
    <location>
        <begin position="26"/>
        <end position="224"/>
    </location>
</feature>
<protein>
    <recommendedName>
        <fullName evidence="3">Metalloendopeptidase</fullName>
        <ecNumber evidence="3">3.4.24.-</ecNumber>
    </recommendedName>
</protein>